<dbReference type="EMBL" id="CM017877">
    <property type="protein sequence ID" value="KAG1347429.1"/>
    <property type="molecule type" value="Genomic_DNA"/>
</dbReference>
<feature type="region of interest" description="Disordered" evidence="1">
    <location>
        <begin position="51"/>
        <end position="71"/>
    </location>
</feature>
<dbReference type="AlphaFoldDB" id="A0A8K0IC02"/>
<organism evidence="2 3">
    <name type="scientific">Cocos nucifera</name>
    <name type="common">Coconut palm</name>
    <dbReference type="NCBI Taxonomy" id="13894"/>
    <lineage>
        <taxon>Eukaryota</taxon>
        <taxon>Viridiplantae</taxon>
        <taxon>Streptophyta</taxon>
        <taxon>Embryophyta</taxon>
        <taxon>Tracheophyta</taxon>
        <taxon>Spermatophyta</taxon>
        <taxon>Magnoliopsida</taxon>
        <taxon>Liliopsida</taxon>
        <taxon>Arecaceae</taxon>
        <taxon>Arecoideae</taxon>
        <taxon>Cocoseae</taxon>
        <taxon>Attaleinae</taxon>
        <taxon>Cocos</taxon>
    </lineage>
</organism>
<keyword evidence="3" id="KW-1185">Reference proteome</keyword>
<name>A0A8K0IC02_COCNU</name>
<proteinExistence type="predicted"/>
<reference evidence="2" key="2">
    <citation type="submission" date="2019-07" db="EMBL/GenBank/DDBJ databases">
        <authorList>
            <person name="Yang Y."/>
            <person name="Bocs S."/>
            <person name="Baudouin L."/>
        </authorList>
    </citation>
    <scope>NUCLEOTIDE SEQUENCE</scope>
    <source>
        <tissue evidence="2">Spear leaf of Hainan Tall coconut</tissue>
    </source>
</reference>
<evidence type="ECO:0000313" key="2">
    <source>
        <dbReference type="EMBL" id="KAG1347429.1"/>
    </source>
</evidence>
<comment type="caution">
    <text evidence="2">The sequence shown here is derived from an EMBL/GenBank/DDBJ whole genome shotgun (WGS) entry which is preliminary data.</text>
</comment>
<accession>A0A8K0IC02</accession>
<gene>
    <name evidence="2" type="ORF">COCNU_06G012580</name>
</gene>
<evidence type="ECO:0000313" key="3">
    <source>
        <dbReference type="Proteomes" id="UP000797356"/>
    </source>
</evidence>
<dbReference type="Proteomes" id="UP000797356">
    <property type="component" value="Chromosome 6"/>
</dbReference>
<sequence>MKFGTERMASSGGSWEPYRHVVGRMESDTERKASSGGSWEPYWHVVGRMESGTERKASSGPVAGDSSSRGVRTCNRVRLKGKLGEFVWLKGRPSIGFDHGTIAEEFDC</sequence>
<protein>
    <submittedName>
        <fullName evidence="2">Uncharacterized protein</fullName>
    </submittedName>
</protein>
<reference evidence="2" key="1">
    <citation type="journal article" date="2017" name="Gigascience">
        <title>The genome draft of coconut (Cocos nucifera).</title>
        <authorList>
            <person name="Xiao Y."/>
            <person name="Xu P."/>
            <person name="Fan H."/>
            <person name="Baudouin L."/>
            <person name="Xia W."/>
            <person name="Bocs S."/>
            <person name="Xu J."/>
            <person name="Li Q."/>
            <person name="Guo A."/>
            <person name="Zhou L."/>
            <person name="Li J."/>
            <person name="Wu Y."/>
            <person name="Ma Z."/>
            <person name="Armero A."/>
            <person name="Issali A.E."/>
            <person name="Liu N."/>
            <person name="Peng M."/>
            <person name="Yang Y."/>
        </authorList>
    </citation>
    <scope>NUCLEOTIDE SEQUENCE</scope>
    <source>
        <tissue evidence="2">Spear leaf of Hainan Tall coconut</tissue>
    </source>
</reference>
<evidence type="ECO:0000256" key="1">
    <source>
        <dbReference type="SAM" id="MobiDB-lite"/>
    </source>
</evidence>